<organism evidence="11 12">
    <name type="scientific">Desulfosalsimonas propionicica</name>
    <dbReference type="NCBI Taxonomy" id="332175"/>
    <lineage>
        <taxon>Bacteria</taxon>
        <taxon>Pseudomonadati</taxon>
        <taxon>Thermodesulfobacteriota</taxon>
        <taxon>Desulfobacteria</taxon>
        <taxon>Desulfobacterales</taxon>
        <taxon>Desulfosalsimonadaceae</taxon>
        <taxon>Desulfosalsimonas</taxon>
    </lineage>
</organism>
<dbReference type="PROSITE" id="PS00093">
    <property type="entry name" value="N4_MTASE"/>
    <property type="match status" value="1"/>
</dbReference>
<comment type="caution">
    <text evidence="11">The sequence shown here is derived from an EMBL/GenBank/DDBJ whole genome shotgun (WGS) entry which is preliminary data.</text>
</comment>
<dbReference type="Proteomes" id="UP000525298">
    <property type="component" value="Unassembled WGS sequence"/>
</dbReference>
<keyword evidence="4" id="KW-0949">S-adenosyl-L-methionine</keyword>
<evidence type="ECO:0000256" key="6">
    <source>
        <dbReference type="ARBA" id="ARBA00023125"/>
    </source>
</evidence>
<dbReference type="GO" id="GO:0032259">
    <property type="term" value="P:methylation"/>
    <property type="evidence" value="ECO:0007669"/>
    <property type="project" value="UniProtKB-KW"/>
</dbReference>
<evidence type="ECO:0000256" key="4">
    <source>
        <dbReference type="ARBA" id="ARBA00022691"/>
    </source>
</evidence>
<evidence type="ECO:0000256" key="2">
    <source>
        <dbReference type="ARBA" id="ARBA00022603"/>
    </source>
</evidence>
<keyword evidence="6" id="KW-0238">DNA-binding</keyword>
<dbReference type="InterPro" id="IPR002941">
    <property type="entry name" value="DNA_methylase_N4/N6"/>
</dbReference>
<comment type="similarity">
    <text evidence="1">Belongs to the N(4)/N(6)-methyltransferase family. N(4) subfamily.</text>
</comment>
<dbReference type="InterPro" id="IPR029063">
    <property type="entry name" value="SAM-dependent_MTases_sf"/>
</dbReference>
<gene>
    <name evidence="11" type="ORF">HNR65_003320</name>
</gene>
<dbReference type="AlphaFoldDB" id="A0A7W0HM29"/>
<evidence type="ECO:0000259" key="10">
    <source>
        <dbReference type="Pfam" id="PF01555"/>
    </source>
</evidence>
<dbReference type="GO" id="GO:0009307">
    <property type="term" value="P:DNA restriction-modification system"/>
    <property type="evidence" value="ECO:0007669"/>
    <property type="project" value="UniProtKB-KW"/>
</dbReference>
<dbReference type="InterPro" id="IPR001091">
    <property type="entry name" value="RM_Methyltransferase"/>
</dbReference>
<feature type="region of interest" description="Disordered" evidence="9">
    <location>
        <begin position="352"/>
        <end position="378"/>
    </location>
</feature>
<protein>
    <recommendedName>
        <fullName evidence="8">Methyltransferase</fullName>
        <ecNumber evidence="8">2.1.1.-</ecNumber>
    </recommendedName>
</protein>
<keyword evidence="12" id="KW-1185">Reference proteome</keyword>
<keyword evidence="2 11" id="KW-0489">Methyltransferase</keyword>
<proteinExistence type="inferred from homology"/>
<dbReference type="InterPro" id="IPR017985">
    <property type="entry name" value="MeTrfase_CN4_CS"/>
</dbReference>
<dbReference type="EC" id="2.1.1.-" evidence="8"/>
<dbReference type="RefSeq" id="WP_181552578.1">
    <property type="nucleotide sequence ID" value="NZ_JACDUS010000014.1"/>
</dbReference>
<comment type="catalytic activity">
    <reaction evidence="7">
        <text>a 2'-deoxycytidine in DNA + S-adenosyl-L-methionine = an N(4)-methyl-2'-deoxycytidine in DNA + S-adenosyl-L-homocysteine + H(+)</text>
        <dbReference type="Rhea" id="RHEA:16857"/>
        <dbReference type="Rhea" id="RHEA-COMP:11369"/>
        <dbReference type="Rhea" id="RHEA-COMP:13674"/>
        <dbReference type="ChEBI" id="CHEBI:15378"/>
        <dbReference type="ChEBI" id="CHEBI:57856"/>
        <dbReference type="ChEBI" id="CHEBI:59789"/>
        <dbReference type="ChEBI" id="CHEBI:85452"/>
        <dbReference type="ChEBI" id="CHEBI:137933"/>
        <dbReference type="EC" id="2.1.1.113"/>
    </reaction>
</comment>
<dbReference type="Pfam" id="PF01555">
    <property type="entry name" value="N6_N4_Mtase"/>
    <property type="match status" value="1"/>
</dbReference>
<evidence type="ECO:0000256" key="5">
    <source>
        <dbReference type="ARBA" id="ARBA00022747"/>
    </source>
</evidence>
<feature type="domain" description="DNA methylase N-4/N-6" evidence="10">
    <location>
        <begin position="23"/>
        <end position="269"/>
    </location>
</feature>
<dbReference type="GO" id="GO:0008170">
    <property type="term" value="F:N-methyltransferase activity"/>
    <property type="evidence" value="ECO:0007669"/>
    <property type="project" value="InterPro"/>
</dbReference>
<dbReference type="EMBL" id="JACDUS010000014">
    <property type="protein sequence ID" value="MBA2882964.1"/>
    <property type="molecule type" value="Genomic_DNA"/>
</dbReference>
<reference evidence="11 12" key="1">
    <citation type="submission" date="2020-07" db="EMBL/GenBank/DDBJ databases">
        <title>Genomic Encyclopedia of Type Strains, Phase IV (KMG-IV): sequencing the most valuable type-strain genomes for metagenomic binning, comparative biology and taxonomic classification.</title>
        <authorList>
            <person name="Goeker M."/>
        </authorList>
    </citation>
    <scope>NUCLEOTIDE SEQUENCE [LARGE SCALE GENOMIC DNA]</scope>
    <source>
        <strain evidence="11 12">DSM 17721</strain>
    </source>
</reference>
<evidence type="ECO:0000256" key="3">
    <source>
        <dbReference type="ARBA" id="ARBA00022679"/>
    </source>
</evidence>
<keyword evidence="3" id="KW-0808">Transferase</keyword>
<evidence type="ECO:0000256" key="1">
    <source>
        <dbReference type="ARBA" id="ARBA00010203"/>
    </source>
</evidence>
<dbReference type="GO" id="GO:0015667">
    <property type="term" value="F:site-specific DNA-methyltransferase (cytosine-N4-specific) activity"/>
    <property type="evidence" value="ECO:0007669"/>
    <property type="project" value="UniProtKB-EC"/>
</dbReference>
<dbReference type="PRINTS" id="PR00508">
    <property type="entry name" value="S21N4MTFRASE"/>
</dbReference>
<evidence type="ECO:0000256" key="9">
    <source>
        <dbReference type="SAM" id="MobiDB-lite"/>
    </source>
</evidence>
<keyword evidence="5" id="KW-0680">Restriction system</keyword>
<sequence>METGHHIWFADSREMDFLADQSVELVVTSPPYPMIGMWDETFSHLEPAVAQSLEAGNGWGAFEQMHQVLDSVWQEVCRVLAPGGFACINIGDAVRKISDIFSLYPNHSRIMQAFITLGMYPLPAVLWRKQTNAPNKFMGSGMLPAGAYVTLEHEYVLIFRKGAKRDFNGADQRLYRQQSAYFWEERNQWFSDIWFDLKGTRQDLVEKNLRKRSGAFPFALPYRLISMYSVAGDTVLDPFAGTGTTLFAAMAAARNSAGVEMEKDFYPVMEKKSREIPDFARQVIDDRLRAHMDFAAAKKADGKPLKYMNAHYGFPVMTRQENTLRFFYPHKVHVPEPGRFVVGYNDAPPAGLFNGGHAESAQTPEKPEPSAPVQKSLF</sequence>
<evidence type="ECO:0000313" key="12">
    <source>
        <dbReference type="Proteomes" id="UP000525298"/>
    </source>
</evidence>
<dbReference type="Gene3D" id="3.40.50.150">
    <property type="entry name" value="Vaccinia Virus protein VP39"/>
    <property type="match status" value="1"/>
</dbReference>
<evidence type="ECO:0000256" key="7">
    <source>
        <dbReference type="ARBA" id="ARBA00049120"/>
    </source>
</evidence>
<dbReference type="GO" id="GO:0003677">
    <property type="term" value="F:DNA binding"/>
    <property type="evidence" value="ECO:0007669"/>
    <property type="project" value="UniProtKB-KW"/>
</dbReference>
<evidence type="ECO:0000313" key="11">
    <source>
        <dbReference type="EMBL" id="MBA2882964.1"/>
    </source>
</evidence>
<name>A0A7W0HM29_9BACT</name>
<dbReference type="SUPFAM" id="SSF53335">
    <property type="entry name" value="S-adenosyl-L-methionine-dependent methyltransferases"/>
    <property type="match status" value="1"/>
</dbReference>
<accession>A0A7W0HM29</accession>
<evidence type="ECO:0000256" key="8">
    <source>
        <dbReference type="RuleBase" id="RU362026"/>
    </source>
</evidence>